<proteinExistence type="predicted"/>
<dbReference type="InterPro" id="IPR052393">
    <property type="entry name" value="Cadmium-induced_rsp"/>
</dbReference>
<dbReference type="SUPFAM" id="SSF54593">
    <property type="entry name" value="Glyoxalase/Bleomycin resistance protein/Dihydroxybiphenyl dioxygenase"/>
    <property type="match status" value="1"/>
</dbReference>
<evidence type="ECO:0000313" key="2">
    <source>
        <dbReference type="EMBL" id="CAB4372706.1"/>
    </source>
</evidence>
<dbReference type="EMBL" id="CAEUNJ010000099">
    <property type="protein sequence ID" value="CAB4372706.1"/>
    <property type="molecule type" value="Genomic_DNA"/>
</dbReference>
<dbReference type="NCBIfam" id="NF041414">
    <property type="entry name" value="ArsI_CadI_VOC"/>
    <property type="match status" value="1"/>
</dbReference>
<dbReference type="InterPro" id="IPR049789">
    <property type="entry name" value="ArsI/CadI-like"/>
</dbReference>
<organism evidence="3">
    <name type="scientific">freshwater metagenome</name>
    <dbReference type="NCBI Taxonomy" id="449393"/>
    <lineage>
        <taxon>unclassified sequences</taxon>
        <taxon>metagenomes</taxon>
        <taxon>ecological metagenomes</taxon>
    </lineage>
</organism>
<dbReference type="GO" id="GO:0046686">
    <property type="term" value="P:response to cadmium ion"/>
    <property type="evidence" value="ECO:0007669"/>
    <property type="project" value="TreeGrafter"/>
</dbReference>
<dbReference type="Pfam" id="PF00903">
    <property type="entry name" value="Glyoxalase"/>
    <property type="match status" value="1"/>
</dbReference>
<dbReference type="PANTHER" id="PTHR41294">
    <property type="entry name" value="CADMIUM-INDUCED PROTEIN CADI"/>
    <property type="match status" value="1"/>
</dbReference>
<sequence>MSRVQLALNVSNIGEAIAFYSKMFNTEPAKVREGYANFAISDPPLKLVLIENAVAERLNHLGIEVSSSEEVVDATQRFDSIGFTTDIEEQTTCCYAVQDKVWVRDPDDARWEVYTVLSDSEVFGSAPIDGGDVCCATAPSESVTLTSKTGCC</sequence>
<dbReference type="PROSITE" id="PS51819">
    <property type="entry name" value="VOC"/>
    <property type="match status" value="1"/>
</dbReference>
<reference evidence="3" key="1">
    <citation type="submission" date="2020-05" db="EMBL/GenBank/DDBJ databases">
        <authorList>
            <person name="Chiriac C."/>
            <person name="Salcher M."/>
            <person name="Ghai R."/>
            <person name="Kavagutti S V."/>
        </authorList>
    </citation>
    <scope>NUCLEOTIDE SEQUENCE</scope>
</reference>
<accession>A0A6J6IRA3</accession>
<dbReference type="InterPro" id="IPR029068">
    <property type="entry name" value="Glyas_Bleomycin-R_OHBP_Dase"/>
</dbReference>
<dbReference type="EMBL" id="CAEZVC010000078">
    <property type="protein sequence ID" value="CAB4626954.1"/>
    <property type="molecule type" value="Genomic_DNA"/>
</dbReference>
<evidence type="ECO:0000259" key="1">
    <source>
        <dbReference type="PROSITE" id="PS51819"/>
    </source>
</evidence>
<evidence type="ECO:0000313" key="3">
    <source>
        <dbReference type="EMBL" id="CAB4626954.1"/>
    </source>
</evidence>
<feature type="domain" description="VOC" evidence="1">
    <location>
        <begin position="2"/>
        <end position="116"/>
    </location>
</feature>
<dbReference type="AlphaFoldDB" id="A0A6J6IRA3"/>
<dbReference type="InterPro" id="IPR037523">
    <property type="entry name" value="VOC_core"/>
</dbReference>
<name>A0A6J6IRA3_9ZZZZ</name>
<dbReference type="PANTHER" id="PTHR41294:SF1">
    <property type="entry name" value="CADMIUM-INDUCED PROTEIN CADI"/>
    <property type="match status" value="1"/>
</dbReference>
<protein>
    <submittedName>
        <fullName evidence="3">Unannotated protein</fullName>
    </submittedName>
</protein>
<dbReference type="InterPro" id="IPR004360">
    <property type="entry name" value="Glyas_Fos-R_dOase_dom"/>
</dbReference>
<gene>
    <name evidence="3" type="ORF">UFOPK1906_01234</name>
    <name evidence="2" type="ORF">UFOPK4201_01753</name>
</gene>
<dbReference type="Gene3D" id="3.10.180.10">
    <property type="entry name" value="2,3-Dihydroxybiphenyl 1,2-Dioxygenase, domain 1"/>
    <property type="match status" value="1"/>
</dbReference>